<sequence length="105" mass="10401">MQLTTAVSILAIATTAIASAVPVAERGKTSDCVGTLLCCGSLTTPLDSTVDPILATLGINAANVVGSVGLDCSPYSKSCTSGPKCCTEANLLNGVVASGCSELKH</sequence>
<dbReference type="Pfam" id="PF01185">
    <property type="entry name" value="Hydrophobin"/>
    <property type="match status" value="1"/>
</dbReference>
<comment type="similarity">
    <text evidence="2">Belongs to the fungal hydrophobin family.</text>
</comment>
<gene>
    <name evidence="3" type="ORF">BO78DRAFT_415573</name>
</gene>
<organism evidence="3 4">
    <name type="scientific">Aspergillus sclerotiicarbonarius (strain CBS 121057 / IBT 28362)</name>
    <dbReference type="NCBI Taxonomy" id="1448318"/>
    <lineage>
        <taxon>Eukaryota</taxon>
        <taxon>Fungi</taxon>
        <taxon>Dikarya</taxon>
        <taxon>Ascomycota</taxon>
        <taxon>Pezizomycotina</taxon>
        <taxon>Eurotiomycetes</taxon>
        <taxon>Eurotiomycetidae</taxon>
        <taxon>Eurotiales</taxon>
        <taxon>Aspergillaceae</taxon>
        <taxon>Aspergillus</taxon>
        <taxon>Aspergillus subgen. Circumdati</taxon>
    </lineage>
</organism>
<dbReference type="OrthoDB" id="4225815at2759"/>
<evidence type="ECO:0000256" key="1">
    <source>
        <dbReference type="ARBA" id="ARBA00023157"/>
    </source>
</evidence>
<dbReference type="GO" id="GO:0005199">
    <property type="term" value="F:structural constituent of cell wall"/>
    <property type="evidence" value="ECO:0007669"/>
    <property type="project" value="InterPro"/>
</dbReference>
<dbReference type="InterPro" id="IPR001338">
    <property type="entry name" value="Class_I_Hydrophobin"/>
</dbReference>
<dbReference type="EMBL" id="KZ826326">
    <property type="protein sequence ID" value="PYI09642.1"/>
    <property type="molecule type" value="Genomic_DNA"/>
</dbReference>
<accession>A0A319EH42</accession>
<comment type="subcellular location">
    <subcellularLocation>
        <location evidence="2">Secreted</location>
        <location evidence="2">Cell wall</location>
    </subcellularLocation>
</comment>
<dbReference type="Proteomes" id="UP000248423">
    <property type="component" value="Unassembled WGS sequence"/>
</dbReference>
<dbReference type="VEuPathDB" id="FungiDB:BO78DRAFT_415573"/>
<keyword evidence="1 2" id="KW-1015">Disulfide bond</keyword>
<protein>
    <recommendedName>
        <fullName evidence="2">Hydrophobin</fullName>
    </recommendedName>
</protein>
<proteinExistence type="inferred from homology"/>
<evidence type="ECO:0000256" key="2">
    <source>
        <dbReference type="RuleBase" id="RU365009"/>
    </source>
</evidence>
<keyword evidence="2" id="KW-0134">Cell wall</keyword>
<keyword evidence="2" id="KW-0732">Signal</keyword>
<dbReference type="GO" id="GO:0009277">
    <property type="term" value="C:fungal-type cell wall"/>
    <property type="evidence" value="ECO:0007669"/>
    <property type="project" value="InterPro"/>
</dbReference>
<evidence type="ECO:0000313" key="3">
    <source>
        <dbReference type="EMBL" id="PYI09642.1"/>
    </source>
</evidence>
<dbReference type="AlphaFoldDB" id="A0A319EH42"/>
<name>A0A319EH42_ASPSB</name>
<reference evidence="3 4" key="1">
    <citation type="submission" date="2018-02" db="EMBL/GenBank/DDBJ databases">
        <title>The genomes of Aspergillus section Nigri reveals drivers in fungal speciation.</title>
        <authorList>
            <consortium name="DOE Joint Genome Institute"/>
            <person name="Vesth T.C."/>
            <person name="Nybo J."/>
            <person name="Theobald S."/>
            <person name="Brandl J."/>
            <person name="Frisvad J.C."/>
            <person name="Nielsen K.F."/>
            <person name="Lyhne E.K."/>
            <person name="Kogle M.E."/>
            <person name="Kuo A."/>
            <person name="Riley R."/>
            <person name="Clum A."/>
            <person name="Nolan M."/>
            <person name="Lipzen A."/>
            <person name="Salamov A."/>
            <person name="Henrissat B."/>
            <person name="Wiebenga A."/>
            <person name="De vries R.P."/>
            <person name="Grigoriev I.V."/>
            <person name="Mortensen U.H."/>
            <person name="Andersen M.R."/>
            <person name="Baker S.E."/>
        </authorList>
    </citation>
    <scope>NUCLEOTIDE SEQUENCE [LARGE SCALE GENOMIC DNA]</scope>
    <source>
        <strain evidence="3 4">CBS 121057</strain>
    </source>
</reference>
<feature type="signal peptide" evidence="2">
    <location>
        <begin position="1"/>
        <end position="18"/>
    </location>
</feature>
<dbReference type="CDD" id="cd23507">
    <property type="entry name" value="hydrophobin_I"/>
    <property type="match status" value="1"/>
</dbReference>
<keyword evidence="4" id="KW-1185">Reference proteome</keyword>
<feature type="chain" id="PRO_5016189275" description="Hydrophobin" evidence="2">
    <location>
        <begin position="19"/>
        <end position="105"/>
    </location>
</feature>
<evidence type="ECO:0000313" key="4">
    <source>
        <dbReference type="Proteomes" id="UP000248423"/>
    </source>
</evidence>
<keyword evidence="2" id="KW-0964">Secreted</keyword>